<dbReference type="Pfam" id="PF17733">
    <property type="entry name" value="KPWE_dom"/>
    <property type="match status" value="1"/>
</dbReference>
<feature type="compositionally biased region" description="Pro residues" evidence="1">
    <location>
        <begin position="137"/>
        <end position="147"/>
    </location>
</feature>
<dbReference type="InterPro" id="IPR058841">
    <property type="entry name" value="HTH_76"/>
</dbReference>
<feature type="region of interest" description="Disordered" evidence="1">
    <location>
        <begin position="107"/>
        <end position="148"/>
    </location>
</feature>
<dbReference type="PANTHER" id="PTHR36855">
    <property type="entry name" value="CHROMOSOME 10, WHOLE GENOME SHOTGUN SEQUENCE"/>
    <property type="match status" value="1"/>
</dbReference>
<proteinExistence type="predicted"/>
<dbReference type="OrthoDB" id="9936937at2759"/>
<dbReference type="PANTHER" id="PTHR36855:SF1">
    <property type="entry name" value="PEROXISOME MEMBRANE ANCHOR PROTEIN PEX14P N-TERMINAL DOMAIN-CONTAINING PROTEIN"/>
    <property type="match status" value="1"/>
</dbReference>
<name>A0A5M8PKG3_9LECA</name>
<feature type="domain" description="Peroxisomal membrane protein PEX14-like KPWE" evidence="2">
    <location>
        <begin position="144"/>
        <end position="191"/>
    </location>
</feature>
<feature type="compositionally biased region" description="Low complexity" evidence="1">
    <location>
        <begin position="122"/>
        <end position="136"/>
    </location>
</feature>
<evidence type="ECO:0000256" key="1">
    <source>
        <dbReference type="SAM" id="MobiDB-lite"/>
    </source>
</evidence>
<gene>
    <name evidence="4" type="ORF">FRX48_06433</name>
</gene>
<dbReference type="Pfam" id="PF25871">
    <property type="entry name" value="HTH_76"/>
    <property type="match status" value="1"/>
</dbReference>
<dbReference type="InterPro" id="IPR040554">
    <property type="entry name" value="KPWE_PEX14_dom"/>
</dbReference>
<evidence type="ECO:0000313" key="5">
    <source>
        <dbReference type="Proteomes" id="UP000324767"/>
    </source>
</evidence>
<dbReference type="AlphaFoldDB" id="A0A5M8PKG3"/>
<feature type="region of interest" description="Disordered" evidence="1">
    <location>
        <begin position="160"/>
        <end position="195"/>
    </location>
</feature>
<dbReference type="Proteomes" id="UP000324767">
    <property type="component" value="Unassembled WGS sequence"/>
</dbReference>
<evidence type="ECO:0000313" key="4">
    <source>
        <dbReference type="EMBL" id="KAA6409821.1"/>
    </source>
</evidence>
<evidence type="ECO:0000259" key="3">
    <source>
        <dbReference type="Pfam" id="PF25871"/>
    </source>
</evidence>
<protein>
    <submittedName>
        <fullName evidence="4">Uncharacterized protein</fullName>
    </submittedName>
</protein>
<sequence>MAASEVSSLAPLQDEDLFRQLDQYPWDADAEFRGGLRAILGPNPPPERAEQLTLRARCFYYSRKYSVPIDFTAYRTWHMQHSSRSLANGTTLPNSSIVTDPTIESILPSISPAEPTTIQSNPTSPLHDTTSSTTTTSPPPPAAPYPPTFSQIVELITTGQPIPHIKEIPDTVLEGQESQATTTKRKKPWEKDGAA</sequence>
<feature type="domain" description="PEX14-like helix-turn-helix" evidence="3">
    <location>
        <begin position="15"/>
        <end position="81"/>
    </location>
</feature>
<comment type="caution">
    <text evidence="4">The sequence shown here is derived from an EMBL/GenBank/DDBJ whole genome shotgun (WGS) entry which is preliminary data.</text>
</comment>
<accession>A0A5M8PKG3</accession>
<dbReference type="EMBL" id="VXIT01000010">
    <property type="protein sequence ID" value="KAA6409821.1"/>
    <property type="molecule type" value="Genomic_DNA"/>
</dbReference>
<reference evidence="4 5" key="1">
    <citation type="submission" date="2019-09" db="EMBL/GenBank/DDBJ databases">
        <title>The hologenome of the rock-dwelling lichen Lasallia pustulata.</title>
        <authorList>
            <person name="Greshake Tzovaras B."/>
            <person name="Segers F."/>
            <person name="Bicker A."/>
            <person name="Dal Grande F."/>
            <person name="Otte J."/>
            <person name="Hankeln T."/>
            <person name="Schmitt I."/>
            <person name="Ebersberger I."/>
        </authorList>
    </citation>
    <scope>NUCLEOTIDE SEQUENCE [LARGE SCALE GENOMIC DNA]</scope>
    <source>
        <strain evidence="4">A1-1</strain>
    </source>
</reference>
<organism evidence="4 5">
    <name type="scientific">Lasallia pustulata</name>
    <dbReference type="NCBI Taxonomy" id="136370"/>
    <lineage>
        <taxon>Eukaryota</taxon>
        <taxon>Fungi</taxon>
        <taxon>Dikarya</taxon>
        <taxon>Ascomycota</taxon>
        <taxon>Pezizomycotina</taxon>
        <taxon>Lecanoromycetes</taxon>
        <taxon>OSLEUM clade</taxon>
        <taxon>Umbilicariomycetidae</taxon>
        <taxon>Umbilicariales</taxon>
        <taxon>Umbilicariaceae</taxon>
        <taxon>Lasallia</taxon>
    </lineage>
</organism>
<evidence type="ECO:0000259" key="2">
    <source>
        <dbReference type="Pfam" id="PF17733"/>
    </source>
</evidence>